<dbReference type="Pfam" id="PF00664">
    <property type="entry name" value="ABC_membrane"/>
    <property type="match status" value="1"/>
</dbReference>
<accession>A0A443RS32</accession>
<evidence type="ECO:0000259" key="9">
    <source>
        <dbReference type="PROSITE" id="PS50929"/>
    </source>
</evidence>
<protein>
    <submittedName>
        <fullName evidence="10">ATP-binding cassette protein C4-like protein</fullName>
    </submittedName>
</protein>
<dbReference type="GO" id="GO:0016020">
    <property type="term" value="C:membrane"/>
    <property type="evidence" value="ECO:0007669"/>
    <property type="project" value="UniProtKB-SubCell"/>
</dbReference>
<keyword evidence="8" id="KW-0472">Membrane</keyword>
<dbReference type="InterPro" id="IPR050173">
    <property type="entry name" value="ABC_transporter_C-like"/>
</dbReference>
<evidence type="ECO:0000256" key="4">
    <source>
        <dbReference type="ARBA" id="ARBA00022692"/>
    </source>
</evidence>
<evidence type="ECO:0000313" key="10">
    <source>
        <dbReference type="EMBL" id="RWS18072.1"/>
    </source>
</evidence>
<dbReference type="EMBL" id="NCKV01046644">
    <property type="protein sequence ID" value="RWS18072.1"/>
    <property type="molecule type" value="Genomic_DNA"/>
</dbReference>
<keyword evidence="3" id="KW-0813">Transport</keyword>
<keyword evidence="5" id="KW-0547">Nucleotide-binding</keyword>
<evidence type="ECO:0000256" key="6">
    <source>
        <dbReference type="ARBA" id="ARBA00022840"/>
    </source>
</evidence>
<dbReference type="PANTHER" id="PTHR24223:SF456">
    <property type="entry name" value="MULTIDRUG RESISTANCE-ASSOCIATED PROTEIN LETHAL(2)03659"/>
    <property type="match status" value="1"/>
</dbReference>
<comment type="subcellular location">
    <subcellularLocation>
        <location evidence="1">Membrane</location>
        <topology evidence="1">Multi-pass membrane protein</topology>
    </subcellularLocation>
</comment>
<name>A0A443RS32_9ACAR</name>
<reference evidence="10 11" key="1">
    <citation type="journal article" date="2018" name="Gigascience">
        <title>Genomes of trombidid mites reveal novel predicted allergens and laterally-transferred genes associated with secondary metabolism.</title>
        <authorList>
            <person name="Dong X."/>
            <person name="Chaisiri K."/>
            <person name="Xia D."/>
            <person name="Armstrong S.D."/>
            <person name="Fang Y."/>
            <person name="Donnelly M.J."/>
            <person name="Kadowaki T."/>
            <person name="McGarry J.W."/>
            <person name="Darby A.C."/>
            <person name="Makepeace B.L."/>
        </authorList>
    </citation>
    <scope>NUCLEOTIDE SEQUENCE [LARGE SCALE GENOMIC DNA]</scope>
    <source>
        <strain evidence="10">UoL-UT</strain>
    </source>
</reference>
<dbReference type="InterPro" id="IPR036640">
    <property type="entry name" value="ABC1_TM_sf"/>
</dbReference>
<dbReference type="STRING" id="299467.A0A443RS32"/>
<proteinExistence type="inferred from homology"/>
<evidence type="ECO:0000256" key="3">
    <source>
        <dbReference type="ARBA" id="ARBA00022448"/>
    </source>
</evidence>
<dbReference type="OrthoDB" id="6511082at2759"/>
<evidence type="ECO:0000256" key="2">
    <source>
        <dbReference type="ARBA" id="ARBA00009726"/>
    </source>
</evidence>
<gene>
    <name evidence="10" type="ORF">B4U80_03717</name>
</gene>
<feature type="non-terminal residue" evidence="10">
    <location>
        <position position="116"/>
    </location>
</feature>
<dbReference type="Proteomes" id="UP000288716">
    <property type="component" value="Unassembled WGS sequence"/>
</dbReference>
<dbReference type="PROSITE" id="PS50929">
    <property type="entry name" value="ABC_TM1F"/>
    <property type="match status" value="1"/>
</dbReference>
<dbReference type="GO" id="GO:0140359">
    <property type="term" value="F:ABC-type transporter activity"/>
    <property type="evidence" value="ECO:0007669"/>
    <property type="project" value="InterPro"/>
</dbReference>
<evidence type="ECO:0000256" key="7">
    <source>
        <dbReference type="ARBA" id="ARBA00022989"/>
    </source>
</evidence>
<dbReference type="Gene3D" id="1.20.1560.10">
    <property type="entry name" value="ABC transporter type 1, transmembrane domain"/>
    <property type="match status" value="1"/>
</dbReference>
<evidence type="ECO:0000256" key="5">
    <source>
        <dbReference type="ARBA" id="ARBA00022741"/>
    </source>
</evidence>
<dbReference type="InterPro" id="IPR011527">
    <property type="entry name" value="ABC1_TM_dom"/>
</dbReference>
<keyword evidence="6 10" id="KW-0067">ATP-binding</keyword>
<evidence type="ECO:0000313" key="11">
    <source>
        <dbReference type="Proteomes" id="UP000288716"/>
    </source>
</evidence>
<comment type="similarity">
    <text evidence="2">Belongs to the ABC transporter superfamily. ABCC family. Conjugate transporter (TC 3.A.1.208) subfamily.</text>
</comment>
<comment type="caution">
    <text evidence="10">The sequence shown here is derived from an EMBL/GenBank/DDBJ whole genome shotgun (WGS) entry which is preliminary data.</text>
</comment>
<dbReference type="VEuPathDB" id="VectorBase:LDEU013968"/>
<keyword evidence="7" id="KW-1133">Transmembrane helix</keyword>
<dbReference type="AlphaFoldDB" id="A0A443RS32"/>
<keyword evidence="11" id="KW-1185">Reference proteome</keyword>
<dbReference type="SUPFAM" id="SSF90123">
    <property type="entry name" value="ABC transporter transmembrane region"/>
    <property type="match status" value="1"/>
</dbReference>
<feature type="domain" description="ABC transmembrane type-1" evidence="9">
    <location>
        <begin position="15"/>
        <end position="116"/>
    </location>
</feature>
<keyword evidence="4" id="KW-0812">Transmembrane</keyword>
<organism evidence="10 11">
    <name type="scientific">Leptotrombidium deliense</name>
    <dbReference type="NCBI Taxonomy" id="299467"/>
    <lineage>
        <taxon>Eukaryota</taxon>
        <taxon>Metazoa</taxon>
        <taxon>Ecdysozoa</taxon>
        <taxon>Arthropoda</taxon>
        <taxon>Chelicerata</taxon>
        <taxon>Arachnida</taxon>
        <taxon>Acari</taxon>
        <taxon>Acariformes</taxon>
        <taxon>Trombidiformes</taxon>
        <taxon>Prostigmata</taxon>
        <taxon>Anystina</taxon>
        <taxon>Parasitengona</taxon>
        <taxon>Trombiculoidea</taxon>
        <taxon>Trombiculidae</taxon>
        <taxon>Leptotrombidium</taxon>
    </lineage>
</organism>
<sequence length="116" mass="13413">MPYTKVLNHNYLKEFISVVQPLLIGTIIRYFSSKDLVNNVTATDARNASIMLCFSLCFQSIIRNHFYIHTQRIAIRVKTAISVLVFEKILRIRQTTTETSVGQILNLFTNDLNKFD</sequence>
<dbReference type="GO" id="GO:0005524">
    <property type="term" value="F:ATP binding"/>
    <property type="evidence" value="ECO:0007669"/>
    <property type="project" value="UniProtKB-KW"/>
</dbReference>
<evidence type="ECO:0000256" key="8">
    <source>
        <dbReference type="ARBA" id="ARBA00023136"/>
    </source>
</evidence>
<dbReference type="PANTHER" id="PTHR24223">
    <property type="entry name" value="ATP-BINDING CASSETTE SUB-FAMILY C"/>
    <property type="match status" value="1"/>
</dbReference>
<evidence type="ECO:0000256" key="1">
    <source>
        <dbReference type="ARBA" id="ARBA00004141"/>
    </source>
</evidence>